<dbReference type="CDD" id="cd16343">
    <property type="entry name" value="LMWPTP"/>
    <property type="match status" value="1"/>
</dbReference>
<dbReference type="InterPro" id="IPR023485">
    <property type="entry name" value="Ptyr_pPase"/>
</dbReference>
<dbReference type="EC" id="3.1.3.48" evidence="2"/>
<dbReference type="Proteomes" id="UP000285310">
    <property type="component" value="Unassembled WGS sequence"/>
</dbReference>
<dbReference type="Pfam" id="PF01451">
    <property type="entry name" value="LMWPc"/>
    <property type="match status" value="1"/>
</dbReference>
<gene>
    <name evidence="7" type="ORF">SAJA_08020</name>
</gene>
<evidence type="ECO:0000256" key="3">
    <source>
        <dbReference type="ARBA" id="ARBA00022801"/>
    </source>
</evidence>
<dbReference type="GO" id="GO:0004725">
    <property type="term" value="F:protein tyrosine phosphatase activity"/>
    <property type="evidence" value="ECO:0007669"/>
    <property type="project" value="UniProtKB-EC"/>
</dbReference>
<keyword evidence="4" id="KW-0904">Protein phosphatase</keyword>
<dbReference type="EMBL" id="AYKG01000022">
    <property type="protein sequence ID" value="ROO28381.1"/>
    <property type="molecule type" value="Genomic_DNA"/>
</dbReference>
<dbReference type="PANTHER" id="PTHR11717:SF7">
    <property type="entry name" value="LOW MOLECULAR WEIGHT PHOSPHOTYROSINE PROTEIN PHOSPHATASE"/>
    <property type="match status" value="1"/>
</dbReference>
<keyword evidence="8" id="KW-1185">Reference proteome</keyword>
<dbReference type="InParanoid" id="A0A423PS82"/>
<dbReference type="SUPFAM" id="SSF52788">
    <property type="entry name" value="Phosphotyrosine protein phosphatases I"/>
    <property type="match status" value="1"/>
</dbReference>
<evidence type="ECO:0000256" key="5">
    <source>
        <dbReference type="PIRSR" id="PIRSR617867-1"/>
    </source>
</evidence>
<keyword evidence="3" id="KW-0378">Hydrolase</keyword>
<evidence type="ECO:0000313" key="8">
    <source>
        <dbReference type="Proteomes" id="UP000285310"/>
    </source>
</evidence>
<dbReference type="OrthoDB" id="9784339at2"/>
<accession>A0A423PS82</accession>
<evidence type="ECO:0000256" key="1">
    <source>
        <dbReference type="ARBA" id="ARBA00011063"/>
    </source>
</evidence>
<evidence type="ECO:0000256" key="2">
    <source>
        <dbReference type="ARBA" id="ARBA00013064"/>
    </source>
</evidence>
<evidence type="ECO:0000256" key="4">
    <source>
        <dbReference type="ARBA" id="ARBA00022912"/>
    </source>
</evidence>
<feature type="domain" description="Phosphotyrosine protein phosphatase I" evidence="6">
    <location>
        <begin position="8"/>
        <end position="159"/>
    </location>
</feature>
<evidence type="ECO:0000259" key="6">
    <source>
        <dbReference type="SMART" id="SM00226"/>
    </source>
</evidence>
<evidence type="ECO:0000313" key="7">
    <source>
        <dbReference type="EMBL" id="ROO28381.1"/>
    </source>
</evidence>
<dbReference type="SMART" id="SM00226">
    <property type="entry name" value="LMWPc"/>
    <property type="match status" value="1"/>
</dbReference>
<name>A0A423PS82_9GAMM</name>
<dbReference type="InterPro" id="IPR017867">
    <property type="entry name" value="Tyr_phospatase_low_mol_wt"/>
</dbReference>
<dbReference type="PRINTS" id="PR00719">
    <property type="entry name" value="LMWPTPASE"/>
</dbReference>
<dbReference type="InterPro" id="IPR050438">
    <property type="entry name" value="LMW_PTPase"/>
</dbReference>
<dbReference type="PANTHER" id="PTHR11717">
    <property type="entry name" value="LOW MOLECULAR WEIGHT PROTEIN TYROSINE PHOSPHATASE"/>
    <property type="match status" value="1"/>
</dbReference>
<dbReference type="InterPro" id="IPR036196">
    <property type="entry name" value="Ptyr_pPase_sf"/>
</dbReference>
<feature type="active site" evidence="5">
    <location>
        <position position="20"/>
    </location>
</feature>
<dbReference type="Gene3D" id="3.40.50.2300">
    <property type="match status" value="1"/>
</dbReference>
<feature type="active site" description="Nucleophile" evidence="5">
    <location>
        <position position="14"/>
    </location>
</feature>
<protein>
    <recommendedName>
        <fullName evidence="2">protein-tyrosine-phosphatase</fullName>
        <ecNumber evidence="2">3.1.3.48</ecNumber>
    </recommendedName>
</protein>
<comment type="caution">
    <text evidence="7">The sequence shown here is derived from an EMBL/GenBank/DDBJ whole genome shotgun (WGS) entry which is preliminary data.</text>
</comment>
<organism evidence="7 8">
    <name type="scientific">Salinisphaera japonica YTM-1</name>
    <dbReference type="NCBI Taxonomy" id="1209778"/>
    <lineage>
        <taxon>Bacteria</taxon>
        <taxon>Pseudomonadati</taxon>
        <taxon>Pseudomonadota</taxon>
        <taxon>Gammaproteobacteria</taxon>
        <taxon>Salinisphaerales</taxon>
        <taxon>Salinisphaeraceae</taxon>
        <taxon>Salinisphaera</taxon>
    </lineage>
</organism>
<dbReference type="AlphaFoldDB" id="A0A423PS82"/>
<feature type="active site" description="Proton donor" evidence="5">
    <location>
        <position position="133"/>
    </location>
</feature>
<dbReference type="RefSeq" id="WP_123658123.1">
    <property type="nucleotide sequence ID" value="NZ_AYKG01000022.1"/>
</dbReference>
<proteinExistence type="inferred from homology"/>
<sequence length="170" mass="18018">MNQNNARLSVMMVCLGNICRSPTAHGLLRQRLAEAGLADAVHVASSGTGTWHIGSAPDARARAEAAAHGIDIADLRAQKIEPGDLDRFDYVIAMDHDNQADLLALAGNDTSRRNRVHLLGDFSAQYAGQPVGDPYYGGDAGFAQVFAMIDTCVTALTERLADELGRAGKG</sequence>
<comment type="similarity">
    <text evidence="1">Belongs to the low molecular weight phosphotyrosine protein phosphatase family.</text>
</comment>
<reference evidence="7 8" key="1">
    <citation type="submission" date="2013-10" db="EMBL/GenBank/DDBJ databases">
        <title>Salinisphaera japonica YTM-1 Genome Sequencing.</title>
        <authorList>
            <person name="Lai Q."/>
            <person name="Li C."/>
            <person name="Shao Z."/>
        </authorList>
    </citation>
    <scope>NUCLEOTIDE SEQUENCE [LARGE SCALE GENOMIC DNA]</scope>
    <source>
        <strain evidence="7 8">YTM-1</strain>
    </source>
</reference>